<dbReference type="AlphaFoldDB" id="A0AAN7UB98"/>
<sequence>MNTTILRNRLDPTLYILQLAMMLSGRNRSTPSKIGGSKISSTDQDVIVETVRAELYKDSSLVHVEEKVKFGSTDISFDQDFNVSVMHPVLWTPSMPTAPYIVILSPDELTGAWDKCLKQIINKGFSNCAFRFYDASGASLTVPPSMVQFNGFMKTVNDPVF</sequence>
<protein>
    <submittedName>
        <fullName evidence="1">Uncharacterized protein</fullName>
    </submittedName>
</protein>
<dbReference type="Proteomes" id="UP001305414">
    <property type="component" value="Unassembled WGS sequence"/>
</dbReference>
<proteinExistence type="predicted"/>
<reference evidence="1 2" key="1">
    <citation type="submission" date="2023-10" db="EMBL/GenBank/DDBJ databases">
        <title>Draft genome sequence of Xylaria bambusicola isolate GMP-LS, the root and basal stem rot pathogen of sugarcane in Indonesia.</title>
        <authorList>
            <person name="Selvaraj P."/>
            <person name="Muralishankar V."/>
            <person name="Muruganantham S."/>
            <person name="Sp S."/>
            <person name="Haryani S."/>
            <person name="Lau K.J.X."/>
            <person name="Naqvi N.I."/>
        </authorList>
    </citation>
    <scope>NUCLEOTIDE SEQUENCE [LARGE SCALE GENOMIC DNA]</scope>
    <source>
        <strain evidence="1">GMP-LS</strain>
    </source>
</reference>
<gene>
    <name evidence="1" type="ORF">RRF57_004810</name>
</gene>
<organism evidence="1 2">
    <name type="scientific">Xylaria bambusicola</name>
    <dbReference type="NCBI Taxonomy" id="326684"/>
    <lineage>
        <taxon>Eukaryota</taxon>
        <taxon>Fungi</taxon>
        <taxon>Dikarya</taxon>
        <taxon>Ascomycota</taxon>
        <taxon>Pezizomycotina</taxon>
        <taxon>Sordariomycetes</taxon>
        <taxon>Xylariomycetidae</taxon>
        <taxon>Xylariales</taxon>
        <taxon>Xylariaceae</taxon>
        <taxon>Xylaria</taxon>
    </lineage>
</organism>
<evidence type="ECO:0000313" key="2">
    <source>
        <dbReference type="Proteomes" id="UP001305414"/>
    </source>
</evidence>
<accession>A0AAN7UB98</accession>
<dbReference type="EMBL" id="JAWHQM010000010">
    <property type="protein sequence ID" value="KAK5629095.1"/>
    <property type="molecule type" value="Genomic_DNA"/>
</dbReference>
<keyword evidence="2" id="KW-1185">Reference proteome</keyword>
<comment type="caution">
    <text evidence="1">The sequence shown here is derived from an EMBL/GenBank/DDBJ whole genome shotgun (WGS) entry which is preliminary data.</text>
</comment>
<evidence type="ECO:0000313" key="1">
    <source>
        <dbReference type="EMBL" id="KAK5629095.1"/>
    </source>
</evidence>
<name>A0AAN7UB98_9PEZI</name>